<gene>
    <name evidence="1" type="ORF">BV22DRAFT_757603</name>
</gene>
<organism evidence="1 2">
    <name type="scientific">Leucogyrophana mollusca</name>
    <dbReference type="NCBI Taxonomy" id="85980"/>
    <lineage>
        <taxon>Eukaryota</taxon>
        <taxon>Fungi</taxon>
        <taxon>Dikarya</taxon>
        <taxon>Basidiomycota</taxon>
        <taxon>Agaricomycotina</taxon>
        <taxon>Agaricomycetes</taxon>
        <taxon>Agaricomycetidae</taxon>
        <taxon>Boletales</taxon>
        <taxon>Boletales incertae sedis</taxon>
        <taxon>Leucogyrophana</taxon>
    </lineage>
</organism>
<dbReference type="Proteomes" id="UP000790709">
    <property type="component" value="Unassembled WGS sequence"/>
</dbReference>
<reference evidence="1" key="1">
    <citation type="journal article" date="2021" name="New Phytol.">
        <title>Evolutionary innovations through gain and loss of genes in the ectomycorrhizal Boletales.</title>
        <authorList>
            <person name="Wu G."/>
            <person name="Miyauchi S."/>
            <person name="Morin E."/>
            <person name="Kuo A."/>
            <person name="Drula E."/>
            <person name="Varga T."/>
            <person name="Kohler A."/>
            <person name="Feng B."/>
            <person name="Cao Y."/>
            <person name="Lipzen A."/>
            <person name="Daum C."/>
            <person name="Hundley H."/>
            <person name="Pangilinan J."/>
            <person name="Johnson J."/>
            <person name="Barry K."/>
            <person name="LaButti K."/>
            <person name="Ng V."/>
            <person name="Ahrendt S."/>
            <person name="Min B."/>
            <person name="Choi I.G."/>
            <person name="Park H."/>
            <person name="Plett J.M."/>
            <person name="Magnuson J."/>
            <person name="Spatafora J.W."/>
            <person name="Nagy L.G."/>
            <person name="Henrissat B."/>
            <person name="Grigoriev I.V."/>
            <person name="Yang Z.L."/>
            <person name="Xu J."/>
            <person name="Martin F.M."/>
        </authorList>
    </citation>
    <scope>NUCLEOTIDE SEQUENCE</scope>
    <source>
        <strain evidence="1">KUC20120723A-06</strain>
    </source>
</reference>
<evidence type="ECO:0000313" key="1">
    <source>
        <dbReference type="EMBL" id="KAH7921067.1"/>
    </source>
</evidence>
<keyword evidence="2" id="KW-1185">Reference proteome</keyword>
<sequence length="113" mass="12982">MWVDLLAELPCRNIEGSFFTPTLTIAIMAPSYVPLGNVNERDSTLPLTRHFPIDPLKGEPLWAESCRYFLFDSWFNVLLVFVPLSFVSHSWEWDVALRFSFSFLAIIPLAKVC</sequence>
<comment type="caution">
    <text evidence="1">The sequence shown here is derived from an EMBL/GenBank/DDBJ whole genome shotgun (WGS) entry which is preliminary data.</text>
</comment>
<accession>A0ACB8B5Y8</accession>
<dbReference type="EMBL" id="MU266544">
    <property type="protein sequence ID" value="KAH7921067.1"/>
    <property type="molecule type" value="Genomic_DNA"/>
</dbReference>
<evidence type="ECO:0000313" key="2">
    <source>
        <dbReference type="Proteomes" id="UP000790709"/>
    </source>
</evidence>
<proteinExistence type="predicted"/>
<protein>
    <submittedName>
        <fullName evidence="1">Uncharacterized protein</fullName>
    </submittedName>
</protein>
<name>A0ACB8B5Y8_9AGAM</name>